<keyword evidence="6" id="KW-0816">Tricarboxylic acid cycle</keyword>
<accession>E4U050</accession>
<sequence length="325" mass="36686">MDTIKSQQVTFKVFRFNEETDYLPYYNTYTLDVTHEEVVLDILNRIKWDHDGSLSYRRSCRHGICGVCSIKVNGKGILACKSRLFDLVEVFGNEITIEPLSTKRAIKDLIIDKKDFWDNHAAIKPYLVSEIEEHPAQEHLVSPHDAEKLLEADYCIQCGACHYSCPALEVNDSFFGPAAFAAAYRFSADVRDEASVDRLHIVNEEAQGVWDCVKCMECAEVCPKEVNPIEKITKLHNMVFEAGIAKNNVATRHAVGFAHSIEKHGLLDEGELVRYSEGNIGVLKHVPVALKMFAKGKIVLPWNMPKADKLDEIKKLIKSSSTVKF</sequence>
<evidence type="ECO:0000256" key="5">
    <source>
        <dbReference type="ARBA" id="ARBA00022485"/>
    </source>
</evidence>
<keyword evidence="20" id="KW-1185">Reference proteome</keyword>
<dbReference type="SUPFAM" id="SSF54292">
    <property type="entry name" value="2Fe-2S ferredoxin-like"/>
    <property type="match status" value="1"/>
</dbReference>
<dbReference type="FunFam" id="1.10.1060.10:FF:000003">
    <property type="entry name" value="Succinate dehydrogenase iron-sulfur subunit"/>
    <property type="match status" value="1"/>
</dbReference>
<dbReference type="InterPro" id="IPR006058">
    <property type="entry name" value="2Fe2S_fd_BS"/>
</dbReference>
<keyword evidence="9" id="KW-0249">Electron transport</keyword>
<reference evidence="19 20" key="1">
    <citation type="journal article" date="2012" name="Stand. Genomic Sci.">
        <title>Complete genome sequence of the sulfur compounds oxidizing chemolithoautotroph Sulfuricurvum kujiense type strain (YK-1(T)).</title>
        <authorList>
            <person name="Han C."/>
            <person name="Kotsyurbenko O."/>
            <person name="Chertkov O."/>
            <person name="Held B."/>
            <person name="Lapidus A."/>
            <person name="Nolan M."/>
            <person name="Lucas S."/>
            <person name="Hammon N."/>
            <person name="Deshpande S."/>
            <person name="Cheng J.F."/>
            <person name="Tapia R."/>
            <person name="Goodwin L.A."/>
            <person name="Pitluck S."/>
            <person name="Liolios K."/>
            <person name="Pagani I."/>
            <person name="Ivanova N."/>
            <person name="Mavromatis K."/>
            <person name="Mikhailova N."/>
            <person name="Pati A."/>
            <person name="Chen A."/>
            <person name="Palaniappan K."/>
            <person name="Land M."/>
            <person name="Hauser L."/>
            <person name="Chang Y.J."/>
            <person name="Jeffries C.D."/>
            <person name="Brambilla E.M."/>
            <person name="Rohde M."/>
            <person name="Spring S."/>
            <person name="Sikorski J."/>
            <person name="Goker M."/>
            <person name="Woyke T."/>
            <person name="Bristow J."/>
            <person name="Eisen J.A."/>
            <person name="Markowitz V."/>
            <person name="Hugenholtz P."/>
            <person name="Kyrpides N.C."/>
            <person name="Klenk H.P."/>
            <person name="Detter J.C."/>
        </authorList>
    </citation>
    <scope>NUCLEOTIDE SEQUENCE [LARGE SCALE GENOMIC DNA]</scope>
    <source>
        <strain evidence="20">ATCC BAA-921 / DSM 16994 / JCM 11577 / YK-1</strain>
    </source>
</reference>
<dbReference type="HOGENOM" id="CLU_044838_3_1_7"/>
<dbReference type="NCBIfam" id="TIGR00384">
    <property type="entry name" value="dhsB"/>
    <property type="match status" value="1"/>
</dbReference>
<keyword evidence="7 16" id="KW-0001">2Fe-2S</keyword>
<dbReference type="InterPro" id="IPR001041">
    <property type="entry name" value="2Fe-2S_ferredoxin-type"/>
</dbReference>
<evidence type="ECO:0000256" key="3">
    <source>
        <dbReference type="ARBA" id="ARBA00012792"/>
    </source>
</evidence>
<dbReference type="GO" id="GO:0051538">
    <property type="term" value="F:3 iron, 4 sulfur cluster binding"/>
    <property type="evidence" value="ECO:0007669"/>
    <property type="project" value="UniProtKB-KW"/>
</dbReference>
<organism evidence="19 20">
    <name type="scientific">Sulfuricurvum kujiense (strain ATCC BAA-921 / DSM 16994 / JCM 11577 / YK-1)</name>
    <dbReference type="NCBI Taxonomy" id="709032"/>
    <lineage>
        <taxon>Bacteria</taxon>
        <taxon>Pseudomonadati</taxon>
        <taxon>Campylobacterota</taxon>
        <taxon>Epsilonproteobacteria</taxon>
        <taxon>Campylobacterales</taxon>
        <taxon>Sulfurimonadaceae</taxon>
        <taxon>Sulfuricurvum</taxon>
    </lineage>
</organism>
<keyword evidence="5 16" id="KW-0004">4Fe-4S</keyword>
<dbReference type="InterPro" id="IPR004489">
    <property type="entry name" value="Succ_DH/fum_Rdtase_Fe-S"/>
</dbReference>
<dbReference type="PROSITE" id="PS51085">
    <property type="entry name" value="2FE2S_FER_2"/>
    <property type="match status" value="1"/>
</dbReference>
<dbReference type="OrthoDB" id="9804391at2"/>
<dbReference type="AlphaFoldDB" id="E4U050"/>
<evidence type="ECO:0000256" key="6">
    <source>
        <dbReference type="ARBA" id="ARBA00022532"/>
    </source>
</evidence>
<dbReference type="InterPro" id="IPR025192">
    <property type="entry name" value="Succ_DH/fum_Rdtase_N"/>
</dbReference>
<comment type="similarity">
    <text evidence="2 16">Belongs to the succinate dehydrogenase/fumarate reductase iron-sulfur protein family.</text>
</comment>
<comment type="cofactor">
    <cofactor evidence="16">
        <name>[2Fe-2S] cluster</name>
        <dbReference type="ChEBI" id="CHEBI:190135"/>
    </cofactor>
    <text evidence="16">Binds 1 [2Fe-2S] cluster.</text>
</comment>
<feature type="domain" description="2Fe-2S ferredoxin-type" evidence="17">
    <location>
        <begin position="7"/>
        <end position="101"/>
    </location>
</feature>
<evidence type="ECO:0000313" key="20">
    <source>
        <dbReference type="Proteomes" id="UP000008721"/>
    </source>
</evidence>
<keyword evidence="11 16" id="KW-0408">Iron</keyword>
<dbReference type="GO" id="GO:0046872">
    <property type="term" value="F:metal ion binding"/>
    <property type="evidence" value="ECO:0007669"/>
    <property type="project" value="UniProtKB-KW"/>
</dbReference>
<evidence type="ECO:0000256" key="11">
    <source>
        <dbReference type="ARBA" id="ARBA00023004"/>
    </source>
</evidence>
<gene>
    <name evidence="19" type="ordered locus">Sulku_1575</name>
</gene>
<dbReference type="GO" id="GO:0009055">
    <property type="term" value="F:electron transfer activity"/>
    <property type="evidence" value="ECO:0007669"/>
    <property type="project" value="InterPro"/>
</dbReference>
<dbReference type="InterPro" id="IPR017900">
    <property type="entry name" value="4Fe4S_Fe_S_CS"/>
</dbReference>
<evidence type="ECO:0000256" key="4">
    <source>
        <dbReference type="ARBA" id="ARBA00017261"/>
    </source>
</evidence>
<dbReference type="InterPro" id="IPR009051">
    <property type="entry name" value="Helical_ferredxn"/>
</dbReference>
<comment type="cofactor">
    <cofactor evidence="16">
        <name>[4Fe-4S] cluster</name>
        <dbReference type="ChEBI" id="CHEBI:49883"/>
    </cofactor>
    <text evidence="16">Binds 1 [4Fe-4S] cluster.</text>
</comment>
<protein>
    <recommendedName>
        <fullName evidence="4 16">Fumarate reductase iron-sulfur subunit</fullName>
        <ecNumber evidence="3 16">1.3.5.1</ecNumber>
    </recommendedName>
</protein>
<dbReference type="STRING" id="709032.Sulku_1575"/>
<dbReference type="GO" id="GO:0006099">
    <property type="term" value="P:tricarboxylic acid cycle"/>
    <property type="evidence" value="ECO:0007669"/>
    <property type="project" value="UniProtKB-KW"/>
</dbReference>
<evidence type="ECO:0000256" key="8">
    <source>
        <dbReference type="ARBA" id="ARBA00022723"/>
    </source>
</evidence>
<dbReference type="SUPFAM" id="SSF46548">
    <property type="entry name" value="alpha-helical ferredoxin"/>
    <property type="match status" value="1"/>
</dbReference>
<evidence type="ECO:0000256" key="2">
    <source>
        <dbReference type="ARBA" id="ARBA00009433"/>
    </source>
</evidence>
<dbReference type="PANTHER" id="PTHR11921:SF29">
    <property type="entry name" value="SUCCINATE DEHYDROGENASE [UBIQUINONE] IRON-SULFUR SUBUNIT, MITOCHONDRIAL"/>
    <property type="match status" value="1"/>
</dbReference>
<dbReference type="GO" id="GO:0022904">
    <property type="term" value="P:respiratory electron transport chain"/>
    <property type="evidence" value="ECO:0007669"/>
    <property type="project" value="TreeGrafter"/>
</dbReference>
<dbReference type="eggNOG" id="COG0479">
    <property type="taxonomic scope" value="Bacteria"/>
</dbReference>
<dbReference type="GO" id="GO:0051539">
    <property type="term" value="F:4 iron, 4 sulfur cluster binding"/>
    <property type="evidence" value="ECO:0007669"/>
    <property type="project" value="UniProtKB-KW"/>
</dbReference>
<dbReference type="RefSeq" id="WP_013460433.1">
    <property type="nucleotide sequence ID" value="NC_014762.1"/>
</dbReference>
<dbReference type="GO" id="GO:0008177">
    <property type="term" value="F:succinate dehydrogenase (quinone) activity"/>
    <property type="evidence" value="ECO:0007669"/>
    <property type="project" value="UniProtKB-EC"/>
</dbReference>
<dbReference type="PROSITE" id="PS51379">
    <property type="entry name" value="4FE4S_FER_2"/>
    <property type="match status" value="2"/>
</dbReference>
<evidence type="ECO:0000256" key="14">
    <source>
        <dbReference type="ARBA" id="ARBA00034412"/>
    </source>
</evidence>
<proteinExistence type="inferred from homology"/>
<comment type="pathway">
    <text evidence="1">Carbohydrate metabolism; tricarboxylic acid cycle; fumarate from succinate (bacterial route): step 1/1.</text>
</comment>
<evidence type="ECO:0000259" key="17">
    <source>
        <dbReference type="PROSITE" id="PS51085"/>
    </source>
</evidence>
<evidence type="ECO:0000256" key="1">
    <source>
        <dbReference type="ARBA" id="ARBA00004894"/>
    </source>
</evidence>
<evidence type="ECO:0000256" key="12">
    <source>
        <dbReference type="ARBA" id="ARBA00023014"/>
    </source>
</evidence>
<evidence type="ECO:0000313" key="19">
    <source>
        <dbReference type="EMBL" id="ADR34236.1"/>
    </source>
</evidence>
<dbReference type="PANTHER" id="PTHR11921">
    <property type="entry name" value="SUCCINATE DEHYDROGENASE IRON-SULFUR PROTEIN"/>
    <property type="match status" value="1"/>
</dbReference>
<dbReference type="InterPro" id="IPR036010">
    <property type="entry name" value="2Fe-2S_ferredoxin-like_sf"/>
</dbReference>
<dbReference type="InterPro" id="IPR012675">
    <property type="entry name" value="Beta-grasp_dom_sf"/>
</dbReference>
<dbReference type="EMBL" id="CP002355">
    <property type="protein sequence ID" value="ADR34236.1"/>
    <property type="molecule type" value="Genomic_DNA"/>
</dbReference>
<comment type="cofactor">
    <cofactor evidence="16">
        <name>[3Fe-4S] cluster</name>
        <dbReference type="ChEBI" id="CHEBI:21137"/>
    </cofactor>
    <text evidence="16">Binds 1 [3Fe-4S] cluster.</text>
</comment>
<dbReference type="Gene3D" id="1.10.1060.10">
    <property type="entry name" value="Alpha-helical ferredoxin"/>
    <property type="match status" value="1"/>
</dbReference>
<feature type="domain" description="4Fe-4S ferredoxin-type" evidence="18">
    <location>
        <begin position="146"/>
        <end position="173"/>
    </location>
</feature>
<keyword evidence="12 16" id="KW-0411">Iron-sulfur</keyword>
<dbReference type="InterPro" id="IPR017896">
    <property type="entry name" value="4Fe4S_Fe-S-bd"/>
</dbReference>
<dbReference type="Pfam" id="PF13085">
    <property type="entry name" value="Fer2_3"/>
    <property type="match status" value="1"/>
</dbReference>
<dbReference type="GO" id="GO:0051537">
    <property type="term" value="F:2 iron, 2 sulfur cluster binding"/>
    <property type="evidence" value="ECO:0007669"/>
    <property type="project" value="UniProtKB-KW"/>
</dbReference>
<evidence type="ECO:0000259" key="18">
    <source>
        <dbReference type="PROSITE" id="PS51379"/>
    </source>
</evidence>
<keyword evidence="10 19" id="KW-0560">Oxidoreductase</keyword>
<evidence type="ECO:0000256" key="13">
    <source>
        <dbReference type="ARBA" id="ARBA00023291"/>
    </source>
</evidence>
<dbReference type="EC" id="1.3.5.1" evidence="3 16"/>
<dbReference type="Gene3D" id="3.10.20.30">
    <property type="match status" value="1"/>
</dbReference>
<keyword evidence="13 16" id="KW-0003">3Fe-4S</keyword>
<name>E4U050_SULKY</name>
<evidence type="ECO:0000256" key="10">
    <source>
        <dbReference type="ARBA" id="ARBA00023002"/>
    </source>
</evidence>
<dbReference type="Pfam" id="PF13183">
    <property type="entry name" value="Fer4_8"/>
    <property type="match status" value="1"/>
</dbReference>
<dbReference type="PROSITE" id="PS00197">
    <property type="entry name" value="2FE2S_FER_1"/>
    <property type="match status" value="1"/>
</dbReference>
<evidence type="ECO:0000256" key="16">
    <source>
        <dbReference type="RuleBase" id="RU361237"/>
    </source>
</evidence>
<feature type="domain" description="4Fe-4S ferredoxin-type" evidence="18">
    <location>
        <begin position="197"/>
        <end position="232"/>
    </location>
</feature>
<comment type="catalytic activity">
    <reaction evidence="14 16">
        <text>a menaquinone + succinate = a menaquinol + fumarate</text>
        <dbReference type="Rhea" id="RHEA:27834"/>
        <dbReference type="Rhea" id="RHEA-COMP:9537"/>
        <dbReference type="Rhea" id="RHEA-COMP:9539"/>
        <dbReference type="ChEBI" id="CHEBI:16374"/>
        <dbReference type="ChEBI" id="CHEBI:18151"/>
        <dbReference type="ChEBI" id="CHEBI:29806"/>
        <dbReference type="ChEBI" id="CHEBI:30031"/>
        <dbReference type="EC" id="1.3.5.1"/>
    </reaction>
</comment>
<dbReference type="PROSITE" id="PS00198">
    <property type="entry name" value="4FE4S_FER_1"/>
    <property type="match status" value="1"/>
</dbReference>
<dbReference type="InterPro" id="IPR050573">
    <property type="entry name" value="SDH/FRD_Iron-Sulfur"/>
</dbReference>
<comment type="subunit">
    <text evidence="15">Part of an enzyme complex containing three subunits: a flavoprotein (frdA), an iron-sulfur protein (frdB), and diheme cytochrome b (frdC).</text>
</comment>
<evidence type="ECO:0000256" key="9">
    <source>
        <dbReference type="ARBA" id="ARBA00022982"/>
    </source>
</evidence>
<keyword evidence="8 16" id="KW-0479">Metal-binding</keyword>
<dbReference type="Proteomes" id="UP000008721">
    <property type="component" value="Chromosome"/>
</dbReference>
<evidence type="ECO:0000256" key="15">
    <source>
        <dbReference type="ARBA" id="ARBA00066269"/>
    </source>
</evidence>
<evidence type="ECO:0000256" key="7">
    <source>
        <dbReference type="ARBA" id="ARBA00022714"/>
    </source>
</evidence>
<dbReference type="KEGG" id="sku:Sulku_1575"/>
<keyword evidence="9" id="KW-0813">Transport</keyword>
<dbReference type="NCBIfam" id="NF004616">
    <property type="entry name" value="PRK05950.1"/>
    <property type="match status" value="1"/>
</dbReference>